<gene>
    <name evidence="1" type="ORF">E3T55_11360</name>
</gene>
<accession>A0A4R8ZZU5</accession>
<keyword evidence="2" id="KW-1185">Reference proteome</keyword>
<dbReference type="OrthoDB" id="5119511at2"/>
<evidence type="ECO:0000313" key="1">
    <source>
        <dbReference type="EMBL" id="TFD49660.1"/>
    </source>
</evidence>
<dbReference type="AlphaFoldDB" id="A0A4R8ZZU5"/>
<sequence length="111" mass="12099">MKRIFHPGGSVVTGSELADAVLLYAEALSNRRQVDVVDIPVVGDSGEFLRAQFLIGSASQLVSVTSESFAPELVEPETTDFLRRKAQTGAMIPASWTREESASAQFDDFDY</sequence>
<dbReference type="Proteomes" id="UP000297447">
    <property type="component" value="Unassembled WGS sequence"/>
</dbReference>
<comment type="caution">
    <text evidence="1">The sequence shown here is derived from an EMBL/GenBank/DDBJ whole genome shotgun (WGS) entry which is preliminary data.</text>
</comment>
<evidence type="ECO:0000313" key="2">
    <source>
        <dbReference type="Proteomes" id="UP000297447"/>
    </source>
</evidence>
<reference evidence="1 2" key="1">
    <citation type="submission" date="2019-03" db="EMBL/GenBank/DDBJ databases">
        <title>Genomics of glacier-inhabiting Cryobacterium strains.</title>
        <authorList>
            <person name="Liu Q."/>
            <person name="Xin Y.-H."/>
        </authorList>
    </citation>
    <scope>NUCLEOTIDE SEQUENCE [LARGE SCALE GENOMIC DNA]</scope>
    <source>
        <strain evidence="1 2">Hh14</strain>
    </source>
</reference>
<dbReference type="RefSeq" id="WP_134519678.1">
    <property type="nucleotide sequence ID" value="NZ_SOHE01000048.1"/>
</dbReference>
<proteinExistence type="predicted"/>
<dbReference type="EMBL" id="SOHE01000048">
    <property type="protein sequence ID" value="TFD49660.1"/>
    <property type="molecule type" value="Genomic_DNA"/>
</dbReference>
<name>A0A4R8ZZU5_9MICO</name>
<organism evidence="1 2">
    <name type="scientific">Cryobacterium frigoriphilum</name>
    <dbReference type="NCBI Taxonomy" id="1259150"/>
    <lineage>
        <taxon>Bacteria</taxon>
        <taxon>Bacillati</taxon>
        <taxon>Actinomycetota</taxon>
        <taxon>Actinomycetes</taxon>
        <taxon>Micrococcales</taxon>
        <taxon>Microbacteriaceae</taxon>
        <taxon>Cryobacterium</taxon>
    </lineage>
</organism>
<protein>
    <submittedName>
        <fullName evidence="1">Uncharacterized protein</fullName>
    </submittedName>
</protein>